<dbReference type="Proteomes" id="UP000325957">
    <property type="component" value="Unassembled WGS sequence"/>
</dbReference>
<name>A0A5J5KUD4_9MICC</name>
<dbReference type="PIRSF" id="PIRSF016821">
    <property type="entry name" value="HSP15"/>
    <property type="match status" value="1"/>
</dbReference>
<evidence type="ECO:0000256" key="2">
    <source>
        <dbReference type="ARBA" id="ARBA00022884"/>
    </source>
</evidence>
<evidence type="ECO:0000313" key="7">
    <source>
        <dbReference type="EMBL" id="KAA9393273.1"/>
    </source>
</evidence>
<dbReference type="OrthoDB" id="9797176at2"/>
<organism evidence="7 8">
    <name type="scientific">Kocuria coralli</name>
    <dbReference type="NCBI Taxonomy" id="1461025"/>
    <lineage>
        <taxon>Bacteria</taxon>
        <taxon>Bacillati</taxon>
        <taxon>Actinomycetota</taxon>
        <taxon>Actinomycetes</taxon>
        <taxon>Micrococcales</taxon>
        <taxon>Micrococcaceae</taxon>
        <taxon>Kocuria</taxon>
    </lineage>
</organism>
<sequence>MASPHSSSPVTGAQDSGPSSVRLDVWLWSVRIFKTRAAATTACRAGHVRLNDAPVKASQAVRVGDRVVVRRPGWQQVLDVRKLILKRVGAPVARECYEDLSAPPPPQIRAAVPRRDPGAGRPTKKDRRKLDELRGH</sequence>
<dbReference type="InterPro" id="IPR002942">
    <property type="entry name" value="S4_RNA-bd"/>
</dbReference>
<dbReference type="GO" id="GO:0034605">
    <property type="term" value="P:cellular response to heat"/>
    <property type="evidence" value="ECO:0007669"/>
    <property type="project" value="InterPro"/>
</dbReference>
<dbReference type="SUPFAM" id="SSF55174">
    <property type="entry name" value="Alpha-L RNA-binding motif"/>
    <property type="match status" value="1"/>
</dbReference>
<gene>
    <name evidence="7" type="ORF">FCK90_12860</name>
</gene>
<feature type="domain" description="RNA-binding S4" evidence="6">
    <location>
        <begin position="21"/>
        <end position="79"/>
    </location>
</feature>
<dbReference type="GO" id="GO:0043023">
    <property type="term" value="F:ribosomal large subunit binding"/>
    <property type="evidence" value="ECO:0007669"/>
    <property type="project" value="InterPro"/>
</dbReference>
<dbReference type="InterPro" id="IPR036986">
    <property type="entry name" value="S4_RNA-bd_sf"/>
</dbReference>
<proteinExistence type="inferred from homology"/>
<evidence type="ECO:0000313" key="8">
    <source>
        <dbReference type="Proteomes" id="UP000325957"/>
    </source>
</evidence>
<dbReference type="GO" id="GO:0003677">
    <property type="term" value="F:DNA binding"/>
    <property type="evidence" value="ECO:0007669"/>
    <property type="project" value="UniProtKB-KW"/>
</dbReference>
<dbReference type="InterPro" id="IPR025708">
    <property type="entry name" value="HSP15"/>
</dbReference>
<dbReference type="GO" id="GO:0003727">
    <property type="term" value="F:single-stranded RNA binding"/>
    <property type="evidence" value="ECO:0007669"/>
    <property type="project" value="InterPro"/>
</dbReference>
<evidence type="ECO:0000259" key="6">
    <source>
        <dbReference type="SMART" id="SM00363"/>
    </source>
</evidence>
<comment type="similarity">
    <text evidence="1">Belongs to the HSP15 family.</text>
</comment>
<dbReference type="SMART" id="SM00363">
    <property type="entry name" value="S4"/>
    <property type="match status" value="1"/>
</dbReference>
<keyword evidence="8" id="KW-1185">Reference proteome</keyword>
<evidence type="ECO:0000256" key="5">
    <source>
        <dbReference type="SAM" id="MobiDB-lite"/>
    </source>
</evidence>
<keyword evidence="2 4" id="KW-0694">RNA-binding</keyword>
<evidence type="ECO:0000256" key="4">
    <source>
        <dbReference type="PROSITE-ProRule" id="PRU00182"/>
    </source>
</evidence>
<accession>A0A5J5KUD4</accession>
<comment type="caution">
    <text evidence="7">The sequence shown here is derived from an EMBL/GenBank/DDBJ whole genome shotgun (WGS) entry which is preliminary data.</text>
</comment>
<protein>
    <submittedName>
        <fullName evidence="7">RNA-binding S4 domain-containing protein</fullName>
    </submittedName>
</protein>
<feature type="region of interest" description="Disordered" evidence="5">
    <location>
        <begin position="98"/>
        <end position="136"/>
    </location>
</feature>
<reference evidence="7 8" key="1">
    <citation type="submission" date="2019-05" db="EMBL/GenBank/DDBJ databases">
        <title>Kocuria coralli sp. nov., a novel actinobacterium isolated from coral reef seawater.</title>
        <authorList>
            <person name="Li J."/>
        </authorList>
    </citation>
    <scope>NUCLEOTIDE SEQUENCE [LARGE SCALE GENOMIC DNA]</scope>
    <source>
        <strain evidence="7 8">SCSIO 13007</strain>
    </source>
</reference>
<evidence type="ECO:0000256" key="1">
    <source>
        <dbReference type="ARBA" id="ARBA00008396"/>
    </source>
</evidence>
<keyword evidence="3" id="KW-0238">DNA-binding</keyword>
<dbReference type="PROSITE" id="PS50889">
    <property type="entry name" value="S4"/>
    <property type="match status" value="1"/>
</dbReference>
<dbReference type="Gene3D" id="3.10.290.10">
    <property type="entry name" value="RNA-binding S4 domain"/>
    <property type="match status" value="1"/>
</dbReference>
<dbReference type="Pfam" id="PF01479">
    <property type="entry name" value="S4"/>
    <property type="match status" value="1"/>
</dbReference>
<evidence type="ECO:0000256" key="3">
    <source>
        <dbReference type="ARBA" id="ARBA00023125"/>
    </source>
</evidence>
<dbReference type="AlphaFoldDB" id="A0A5J5KUD4"/>
<dbReference type="EMBL" id="SZWF01000022">
    <property type="protein sequence ID" value="KAA9393273.1"/>
    <property type="molecule type" value="Genomic_DNA"/>
</dbReference>
<dbReference type="RefSeq" id="WP_158034710.1">
    <property type="nucleotide sequence ID" value="NZ_ML708626.1"/>
</dbReference>